<accession>A0ABT0QY10</accession>
<feature type="transmembrane region" description="Helical" evidence="1">
    <location>
        <begin position="259"/>
        <end position="279"/>
    </location>
</feature>
<keyword evidence="1" id="KW-0472">Membrane</keyword>
<gene>
    <name evidence="2" type="ORF">Bequi_03540</name>
</gene>
<dbReference type="Pfam" id="PF09913">
    <property type="entry name" value="DUF2142"/>
    <property type="match status" value="1"/>
</dbReference>
<proteinExistence type="predicted"/>
<dbReference type="RefSeq" id="WP_249736564.1">
    <property type="nucleotide sequence ID" value="NZ_JAKNCJ010000001.1"/>
</dbReference>
<feature type="transmembrane region" description="Helical" evidence="1">
    <location>
        <begin position="355"/>
        <end position="374"/>
    </location>
</feature>
<evidence type="ECO:0000256" key="1">
    <source>
        <dbReference type="SAM" id="Phobius"/>
    </source>
</evidence>
<organism evidence="2 3">
    <name type="scientific">Brachybacterium equifaecis</name>
    <dbReference type="NCBI Taxonomy" id="2910770"/>
    <lineage>
        <taxon>Bacteria</taxon>
        <taxon>Bacillati</taxon>
        <taxon>Actinomycetota</taxon>
        <taxon>Actinomycetes</taxon>
        <taxon>Micrococcales</taxon>
        <taxon>Dermabacteraceae</taxon>
        <taxon>Brachybacterium</taxon>
    </lineage>
</organism>
<dbReference type="InterPro" id="IPR018674">
    <property type="entry name" value="DUF2142_membrane"/>
</dbReference>
<feature type="transmembrane region" description="Helical" evidence="1">
    <location>
        <begin position="386"/>
        <end position="403"/>
    </location>
</feature>
<feature type="transmembrane region" description="Helical" evidence="1">
    <location>
        <begin position="415"/>
        <end position="438"/>
    </location>
</feature>
<evidence type="ECO:0000313" key="2">
    <source>
        <dbReference type="EMBL" id="MCL6422465.1"/>
    </source>
</evidence>
<feature type="transmembrane region" description="Helical" evidence="1">
    <location>
        <begin position="159"/>
        <end position="178"/>
    </location>
</feature>
<feature type="transmembrane region" description="Helical" evidence="1">
    <location>
        <begin position="233"/>
        <end position="252"/>
    </location>
</feature>
<evidence type="ECO:0000313" key="3">
    <source>
        <dbReference type="Proteomes" id="UP001203761"/>
    </source>
</evidence>
<feature type="transmembrane region" description="Helical" evidence="1">
    <location>
        <begin position="130"/>
        <end position="152"/>
    </location>
</feature>
<name>A0ABT0QY10_9MICO</name>
<comment type="caution">
    <text evidence="2">The sequence shown here is derived from an EMBL/GenBank/DDBJ whole genome shotgun (WGS) entry which is preliminary data.</text>
</comment>
<reference evidence="2" key="1">
    <citation type="submission" date="2022-02" db="EMBL/GenBank/DDBJ databases">
        <authorList>
            <person name="Lee M."/>
            <person name="Kim S.-J."/>
            <person name="Jung M.-Y."/>
        </authorList>
    </citation>
    <scope>NUCLEOTIDE SEQUENCE</scope>
    <source>
        <strain evidence="2">JHP9</strain>
    </source>
</reference>
<dbReference type="Proteomes" id="UP001203761">
    <property type="component" value="Unassembled WGS sequence"/>
</dbReference>
<dbReference type="EMBL" id="JAKNCJ010000001">
    <property type="protein sequence ID" value="MCL6422465.1"/>
    <property type="molecule type" value="Genomic_DNA"/>
</dbReference>
<keyword evidence="1" id="KW-0812">Transmembrane</keyword>
<feature type="transmembrane region" description="Helical" evidence="1">
    <location>
        <begin position="458"/>
        <end position="479"/>
    </location>
</feature>
<keyword evidence="3" id="KW-1185">Reference proteome</keyword>
<protein>
    <submittedName>
        <fullName evidence="2">DUF2142 domain-containing protein</fullName>
    </submittedName>
</protein>
<keyword evidence="1" id="KW-1133">Transmembrane helix</keyword>
<sequence>MKISTTRLQAFLLALAGLFGVTFGFALIHPMSGSADEQAHQLYAYAVVSGQAPLSEDRELQAPAWLLKEGPWCWRFDARVPATCATADGTMASAPSEMVTAETTASNYPPLFYVTTGWPLLFLEGHKAAYALRFLTALQFSAIAAAGIAALGRNDRRSGLLRVLAAACLTPTAITAAGGFNPQGLEIAAALLLVASGWPLVSRSANEYSSNLRWAGVVAGSALLILSRPTGPIWAVLLALLLLVGAGSRWSSLIREKAFLVYVGVSAAACAVWLGWRIFTPQTIEPPAGIPENCGVACVSLHMMNTLPNLIPRTIGVTGWDDTVIAWTTAVAGLLILAAVLAAGLDVDRSASRRAILLGILFIPVSAITIERMVIEDAGFMWQARYAMPFILSLIWIAAQSAWEMATSQRVRACLALLSWAALAFQSYALVTYARFCIQRFWWGVESGPIPWDAVPRAARLGLGVVIGTLLLSVALIVASRLRGRTRVLGGDSAPAGSHRVDPAESAR</sequence>
<feature type="transmembrane region" description="Helical" evidence="1">
    <location>
        <begin position="324"/>
        <end position="343"/>
    </location>
</feature>